<evidence type="ECO:0000313" key="3">
    <source>
        <dbReference type="EMBL" id="TFK34916.1"/>
    </source>
</evidence>
<feature type="region of interest" description="Disordered" evidence="1">
    <location>
        <begin position="138"/>
        <end position="189"/>
    </location>
</feature>
<organism evidence="3 4">
    <name type="scientific">Crucibulum laeve</name>
    <dbReference type="NCBI Taxonomy" id="68775"/>
    <lineage>
        <taxon>Eukaryota</taxon>
        <taxon>Fungi</taxon>
        <taxon>Dikarya</taxon>
        <taxon>Basidiomycota</taxon>
        <taxon>Agaricomycotina</taxon>
        <taxon>Agaricomycetes</taxon>
        <taxon>Agaricomycetidae</taxon>
        <taxon>Agaricales</taxon>
        <taxon>Agaricineae</taxon>
        <taxon>Nidulariaceae</taxon>
        <taxon>Crucibulum</taxon>
    </lineage>
</organism>
<feature type="region of interest" description="Disordered" evidence="1">
    <location>
        <begin position="207"/>
        <end position="255"/>
    </location>
</feature>
<keyword evidence="4" id="KW-1185">Reference proteome</keyword>
<feature type="transmembrane region" description="Helical" evidence="2">
    <location>
        <begin position="30"/>
        <end position="55"/>
    </location>
</feature>
<dbReference type="Proteomes" id="UP000308652">
    <property type="component" value="Unassembled WGS sequence"/>
</dbReference>
<dbReference type="AlphaFoldDB" id="A0A5C3LS84"/>
<protein>
    <submittedName>
        <fullName evidence="3">Uncharacterized protein</fullName>
    </submittedName>
</protein>
<feature type="compositionally biased region" description="Low complexity" evidence="1">
    <location>
        <begin position="223"/>
        <end position="238"/>
    </location>
</feature>
<proteinExistence type="predicted"/>
<dbReference type="OrthoDB" id="3265603at2759"/>
<gene>
    <name evidence="3" type="ORF">BDQ12DRAFT_689053</name>
</gene>
<reference evidence="3 4" key="1">
    <citation type="journal article" date="2019" name="Nat. Ecol. Evol.">
        <title>Megaphylogeny resolves global patterns of mushroom evolution.</title>
        <authorList>
            <person name="Varga T."/>
            <person name="Krizsan K."/>
            <person name="Foldi C."/>
            <person name="Dima B."/>
            <person name="Sanchez-Garcia M."/>
            <person name="Sanchez-Ramirez S."/>
            <person name="Szollosi G.J."/>
            <person name="Szarkandi J.G."/>
            <person name="Papp V."/>
            <person name="Albert L."/>
            <person name="Andreopoulos W."/>
            <person name="Angelini C."/>
            <person name="Antonin V."/>
            <person name="Barry K.W."/>
            <person name="Bougher N.L."/>
            <person name="Buchanan P."/>
            <person name="Buyck B."/>
            <person name="Bense V."/>
            <person name="Catcheside P."/>
            <person name="Chovatia M."/>
            <person name="Cooper J."/>
            <person name="Damon W."/>
            <person name="Desjardin D."/>
            <person name="Finy P."/>
            <person name="Geml J."/>
            <person name="Haridas S."/>
            <person name="Hughes K."/>
            <person name="Justo A."/>
            <person name="Karasinski D."/>
            <person name="Kautmanova I."/>
            <person name="Kiss B."/>
            <person name="Kocsube S."/>
            <person name="Kotiranta H."/>
            <person name="LaButti K.M."/>
            <person name="Lechner B.E."/>
            <person name="Liimatainen K."/>
            <person name="Lipzen A."/>
            <person name="Lukacs Z."/>
            <person name="Mihaltcheva S."/>
            <person name="Morgado L.N."/>
            <person name="Niskanen T."/>
            <person name="Noordeloos M.E."/>
            <person name="Ohm R.A."/>
            <person name="Ortiz-Santana B."/>
            <person name="Ovrebo C."/>
            <person name="Racz N."/>
            <person name="Riley R."/>
            <person name="Savchenko A."/>
            <person name="Shiryaev A."/>
            <person name="Soop K."/>
            <person name="Spirin V."/>
            <person name="Szebenyi C."/>
            <person name="Tomsovsky M."/>
            <person name="Tulloss R.E."/>
            <person name="Uehling J."/>
            <person name="Grigoriev I.V."/>
            <person name="Vagvolgyi C."/>
            <person name="Papp T."/>
            <person name="Martin F.M."/>
            <person name="Miettinen O."/>
            <person name="Hibbett D.S."/>
            <person name="Nagy L.G."/>
        </authorList>
    </citation>
    <scope>NUCLEOTIDE SEQUENCE [LARGE SCALE GENOMIC DNA]</scope>
    <source>
        <strain evidence="3 4">CBS 166.37</strain>
    </source>
</reference>
<evidence type="ECO:0000313" key="4">
    <source>
        <dbReference type="Proteomes" id="UP000308652"/>
    </source>
</evidence>
<keyword evidence="2" id="KW-1133">Transmembrane helix</keyword>
<accession>A0A5C3LS84</accession>
<name>A0A5C3LS84_9AGAR</name>
<keyword evidence="2" id="KW-0472">Membrane</keyword>
<feature type="compositionally biased region" description="Low complexity" evidence="1">
    <location>
        <begin position="165"/>
        <end position="189"/>
    </location>
</feature>
<keyword evidence="2" id="KW-0812">Transmembrane</keyword>
<evidence type="ECO:0000256" key="2">
    <source>
        <dbReference type="SAM" id="Phobius"/>
    </source>
</evidence>
<evidence type="ECO:0000256" key="1">
    <source>
        <dbReference type="SAM" id="MobiDB-lite"/>
    </source>
</evidence>
<dbReference type="EMBL" id="ML213627">
    <property type="protein sequence ID" value="TFK34916.1"/>
    <property type="molecule type" value="Genomic_DNA"/>
</dbReference>
<sequence length="282" mass="30288">MNRDGTTAASPLIDAAQFVKRGSPKIGGSVVGFIVLVVVLVLVIIISGTAVVYLLRENMTSDKRLRRQRKKYPTQSMPYSIPFNCPSRPPTSRLERLRKLFTIRSTDVAEDADIHSRIKMGRGGVDGWLPAGSGSDWSESIDDLPRSRGESTPAGGMRGLSSPLASPRSILSRQSSPSPQISSLASDSSTSLSVRFDLHGVRGLPYPDKFAPSPHTSRPIVHSQLSSSSSSSSPSLSPVRTRSPEPMPGSPQNVNGLARQFATQSGTSMHTFESGTKFIEAL</sequence>